<feature type="DNA-binding region" description="H-T-H motif" evidence="2">
    <location>
        <begin position="34"/>
        <end position="53"/>
    </location>
</feature>
<gene>
    <name evidence="4" type="ORF">KIH27_14480</name>
</gene>
<evidence type="ECO:0000313" key="5">
    <source>
        <dbReference type="Proteomes" id="UP001519535"/>
    </source>
</evidence>
<proteinExistence type="predicted"/>
<dbReference type="SUPFAM" id="SSF46689">
    <property type="entry name" value="Homeodomain-like"/>
    <property type="match status" value="1"/>
</dbReference>
<evidence type="ECO:0000313" key="4">
    <source>
        <dbReference type="EMBL" id="MBS9534796.1"/>
    </source>
</evidence>
<evidence type="ECO:0000259" key="3">
    <source>
        <dbReference type="PROSITE" id="PS50977"/>
    </source>
</evidence>
<dbReference type="InterPro" id="IPR050109">
    <property type="entry name" value="HTH-type_TetR-like_transc_reg"/>
</dbReference>
<comment type="caution">
    <text evidence="4">The sequence shown here is derived from an EMBL/GenBank/DDBJ whole genome shotgun (WGS) entry which is preliminary data.</text>
</comment>
<sequence length="199" mass="21622">MVAAPAALEPGSLEVRILDAALVRFEKVGVKKTTIEDIARQAGVDRVTVYRRIGSRDDVVGAVTRREVAAVLADLAAGAAQQDTVEDLVVTVFSVIMTRWRSHALVNRMLALEPERLMAKLTTDGEETSNMGVAAMVAVFRDAVQRGLLPASDDLVTRVELLCRMIHSFFVAPFGTIRLTTDAELAEFARVYLVPLVTG</sequence>
<dbReference type="PANTHER" id="PTHR30055">
    <property type="entry name" value="HTH-TYPE TRANSCRIPTIONAL REGULATOR RUTR"/>
    <property type="match status" value="1"/>
</dbReference>
<dbReference type="InterPro" id="IPR001647">
    <property type="entry name" value="HTH_TetR"/>
</dbReference>
<evidence type="ECO:0000256" key="1">
    <source>
        <dbReference type="ARBA" id="ARBA00023125"/>
    </source>
</evidence>
<dbReference type="Gene3D" id="1.10.357.10">
    <property type="entry name" value="Tetracycline Repressor, domain 2"/>
    <property type="match status" value="1"/>
</dbReference>
<name>A0ABS5RKH5_9MYCO</name>
<keyword evidence="1 2" id="KW-0238">DNA-binding</keyword>
<dbReference type="Proteomes" id="UP001519535">
    <property type="component" value="Unassembled WGS sequence"/>
</dbReference>
<feature type="domain" description="HTH tetR-type" evidence="3">
    <location>
        <begin position="11"/>
        <end position="71"/>
    </location>
</feature>
<evidence type="ECO:0000256" key="2">
    <source>
        <dbReference type="PROSITE-ProRule" id="PRU00335"/>
    </source>
</evidence>
<protein>
    <submittedName>
        <fullName evidence="4">TetR/AcrR family transcriptional regulator</fullName>
    </submittedName>
</protein>
<dbReference type="EMBL" id="JAHCLR010000030">
    <property type="protein sequence ID" value="MBS9534796.1"/>
    <property type="molecule type" value="Genomic_DNA"/>
</dbReference>
<dbReference type="PANTHER" id="PTHR30055:SF153">
    <property type="entry name" value="HTH-TYPE TRANSCRIPTIONAL REPRESSOR RV3405C"/>
    <property type="match status" value="1"/>
</dbReference>
<dbReference type="PROSITE" id="PS50977">
    <property type="entry name" value="HTH_TETR_2"/>
    <property type="match status" value="1"/>
</dbReference>
<accession>A0ABS5RKH5</accession>
<organism evidence="4 5">
    <name type="scientific">Mycolicibacter acidiphilus</name>
    <dbReference type="NCBI Taxonomy" id="2835306"/>
    <lineage>
        <taxon>Bacteria</taxon>
        <taxon>Bacillati</taxon>
        <taxon>Actinomycetota</taxon>
        <taxon>Actinomycetes</taxon>
        <taxon>Mycobacteriales</taxon>
        <taxon>Mycobacteriaceae</taxon>
        <taxon>Mycolicibacter</taxon>
    </lineage>
</organism>
<dbReference type="InterPro" id="IPR009057">
    <property type="entry name" value="Homeodomain-like_sf"/>
</dbReference>
<reference evidence="4 5" key="1">
    <citation type="submission" date="2021-05" db="EMBL/GenBank/DDBJ databases">
        <title>Mycobacterium acidophilum sp. nov., an extremely acid-tolerant member of the genus Mycobacterium.</title>
        <authorList>
            <person name="Xia J."/>
        </authorList>
    </citation>
    <scope>NUCLEOTIDE SEQUENCE [LARGE SCALE GENOMIC DNA]</scope>
    <source>
        <strain evidence="4 5">M1</strain>
    </source>
</reference>
<dbReference type="Pfam" id="PF00440">
    <property type="entry name" value="TetR_N"/>
    <property type="match status" value="1"/>
</dbReference>
<keyword evidence="5" id="KW-1185">Reference proteome</keyword>